<dbReference type="AlphaFoldDB" id="A0A4Z2HQG7"/>
<evidence type="ECO:0000256" key="1">
    <source>
        <dbReference type="ARBA" id="ARBA00000306"/>
    </source>
</evidence>
<dbReference type="CDD" id="cd04702">
    <property type="entry name" value="ASRGL1_like"/>
    <property type="match status" value="1"/>
</dbReference>
<evidence type="ECO:0000256" key="12">
    <source>
        <dbReference type="PIRSR" id="PIRSR600246-3"/>
    </source>
</evidence>
<sequence>MATVPSDTLVTEDERNEWRKNKNDATGVTEDFNCQRAHDTVGAVAVDSSGNVACATSTGGLRYKMVGRVGDSPIVGKSLADASQLSLQYMGDRVHGAGGAIVVSPSGQWAVNFTTDRLAWAAVDHDGLWNLKMSAVIVVHGGAWAIPQDLAEACVDGVKVAACEGFSVLQRGGSALDAVEAAVRALEDNAVFNAGHGAVLNVDGEIELDASIMDGRTLACGAVSSVKNIANPVSLARAVMEKSIGMATVPSDTLVSEKERKAWRKNKTYTTGVTEDFGQRAHDTVGAVAVDSSGNVACATSTGGIRNKMVGRVGDSPIIGESLADASQLSLQYMGDRVHGAGGAIVVSPSGQWAATFTTGRMAWAAVDHDGLWYGIDPNERLNEQLSQ</sequence>
<dbReference type="GO" id="GO:0008798">
    <property type="term" value="F:beta-aspartyl-peptidase activity"/>
    <property type="evidence" value="ECO:0007669"/>
    <property type="project" value="UniProtKB-EC"/>
</dbReference>
<evidence type="ECO:0000256" key="4">
    <source>
        <dbReference type="ARBA" id="ARBA00012920"/>
    </source>
</evidence>
<feature type="region of interest" description="Disordered" evidence="13">
    <location>
        <begin position="1"/>
        <end position="20"/>
    </location>
</feature>
<feature type="active site" description="Nucleophile" evidence="11">
    <location>
        <position position="284"/>
    </location>
</feature>
<protein>
    <recommendedName>
        <fullName evidence="5">Isoaspartyl peptidase/L-asparaginase</fullName>
        <ecNumber evidence="3">3.4.19.5</ecNumber>
        <ecNumber evidence="4">3.5.1.1</ecNumber>
    </recommendedName>
    <alternativeName>
        <fullName evidence="6">Asparaginase-like protein 1</fullName>
    </alternativeName>
    <alternativeName>
        <fullName evidence="9">Beta-aspartyl-peptidase</fullName>
    </alternativeName>
    <alternativeName>
        <fullName evidence="7">Isoaspartyl dipeptidase</fullName>
    </alternativeName>
    <alternativeName>
        <fullName evidence="8">L-asparagine amidohydrolase</fullName>
    </alternativeName>
</protein>
<dbReference type="EMBL" id="SRLO01000207">
    <property type="protein sequence ID" value="TNN67224.1"/>
    <property type="molecule type" value="Genomic_DNA"/>
</dbReference>
<evidence type="ECO:0000256" key="3">
    <source>
        <dbReference type="ARBA" id="ARBA00012879"/>
    </source>
</evidence>
<comment type="similarity">
    <text evidence="2">Belongs to the Ntn-hydrolase family.</text>
</comment>
<dbReference type="PANTHER" id="PTHR10188">
    <property type="entry name" value="L-ASPARAGINASE"/>
    <property type="match status" value="1"/>
</dbReference>
<evidence type="ECO:0000313" key="15">
    <source>
        <dbReference type="Proteomes" id="UP000314294"/>
    </source>
</evidence>
<dbReference type="GO" id="GO:0004067">
    <property type="term" value="F:asparaginase activity"/>
    <property type="evidence" value="ECO:0007669"/>
    <property type="project" value="UniProtKB-EC"/>
</dbReference>
<evidence type="ECO:0000256" key="8">
    <source>
        <dbReference type="ARBA" id="ARBA00030414"/>
    </source>
</evidence>
<evidence type="ECO:0000256" key="11">
    <source>
        <dbReference type="PIRSR" id="PIRSR600246-1"/>
    </source>
</evidence>
<dbReference type="GO" id="GO:0005737">
    <property type="term" value="C:cytoplasm"/>
    <property type="evidence" value="ECO:0007669"/>
    <property type="project" value="TreeGrafter"/>
</dbReference>
<evidence type="ECO:0000256" key="13">
    <source>
        <dbReference type="SAM" id="MobiDB-lite"/>
    </source>
</evidence>
<evidence type="ECO:0000313" key="14">
    <source>
        <dbReference type="EMBL" id="TNN67224.1"/>
    </source>
</evidence>
<comment type="caution">
    <text evidence="14">The sequence shown here is derived from an EMBL/GenBank/DDBJ whole genome shotgun (WGS) entry which is preliminary data.</text>
</comment>
<comment type="catalytic activity">
    <reaction evidence="1">
        <text>Cleavage of a beta-linked Asp residue from the N-terminus of a polypeptide.</text>
        <dbReference type="EC" id="3.4.19.5"/>
    </reaction>
</comment>
<accession>A0A4Z2HQG7</accession>
<dbReference type="InterPro" id="IPR029055">
    <property type="entry name" value="Ntn_hydrolases_N"/>
</dbReference>
<gene>
    <name evidence="14" type="primary">ASRGL1</name>
    <name evidence="14" type="ORF">EYF80_022562</name>
</gene>
<dbReference type="SUPFAM" id="SSF56235">
    <property type="entry name" value="N-terminal nucleophile aminohydrolases (Ntn hydrolases)"/>
    <property type="match status" value="2"/>
</dbReference>
<dbReference type="GO" id="GO:0033345">
    <property type="term" value="P:L-asparagine catabolic process via L-aspartate"/>
    <property type="evidence" value="ECO:0007669"/>
    <property type="project" value="TreeGrafter"/>
</dbReference>
<evidence type="ECO:0000256" key="9">
    <source>
        <dbReference type="ARBA" id="ARBA00030667"/>
    </source>
</evidence>
<dbReference type="InterPro" id="IPR000246">
    <property type="entry name" value="Peptidase_T2"/>
</dbReference>
<dbReference type="Pfam" id="PF01112">
    <property type="entry name" value="Asparaginase_2"/>
    <property type="match status" value="2"/>
</dbReference>
<keyword evidence="15" id="KW-1185">Reference proteome</keyword>
<evidence type="ECO:0000256" key="6">
    <source>
        <dbReference type="ARBA" id="ARBA00029701"/>
    </source>
</evidence>
<dbReference type="Proteomes" id="UP000314294">
    <property type="component" value="Unassembled WGS sequence"/>
</dbReference>
<dbReference type="PANTHER" id="PTHR10188:SF35">
    <property type="entry name" value="ISOASPARTYL PEPTIDASE_L-ASPARAGINASE"/>
    <property type="match status" value="1"/>
</dbReference>
<proteinExistence type="inferred from homology"/>
<evidence type="ECO:0000256" key="7">
    <source>
        <dbReference type="ARBA" id="ARBA00029780"/>
    </source>
</evidence>
<dbReference type="Gene3D" id="3.60.20.30">
    <property type="entry name" value="(Glycosyl)asparaginase"/>
    <property type="match status" value="2"/>
</dbReference>
<evidence type="ECO:0000256" key="10">
    <source>
        <dbReference type="ARBA" id="ARBA00049366"/>
    </source>
</evidence>
<dbReference type="InterPro" id="IPR033844">
    <property type="entry name" value="ASRGL1_meta"/>
</dbReference>
<evidence type="ECO:0000256" key="2">
    <source>
        <dbReference type="ARBA" id="ARBA00010872"/>
    </source>
</evidence>
<reference evidence="14 15" key="1">
    <citation type="submission" date="2019-03" db="EMBL/GenBank/DDBJ databases">
        <title>First draft genome of Liparis tanakae, snailfish: a comprehensive survey of snailfish specific genes.</title>
        <authorList>
            <person name="Kim W."/>
            <person name="Song I."/>
            <person name="Jeong J.-H."/>
            <person name="Kim D."/>
            <person name="Kim S."/>
            <person name="Ryu S."/>
            <person name="Song J.Y."/>
            <person name="Lee S.K."/>
        </authorList>
    </citation>
    <scope>NUCLEOTIDE SEQUENCE [LARGE SCALE GENOMIC DNA]</scope>
    <source>
        <tissue evidence="14">Muscle</tissue>
    </source>
</reference>
<name>A0A4Z2HQG7_9TELE</name>
<comment type="catalytic activity">
    <reaction evidence="10">
        <text>L-asparagine + H2O = L-aspartate + NH4(+)</text>
        <dbReference type="Rhea" id="RHEA:21016"/>
        <dbReference type="ChEBI" id="CHEBI:15377"/>
        <dbReference type="ChEBI" id="CHEBI:28938"/>
        <dbReference type="ChEBI" id="CHEBI:29991"/>
        <dbReference type="ChEBI" id="CHEBI:58048"/>
        <dbReference type="EC" id="3.5.1.1"/>
    </reaction>
</comment>
<dbReference type="EC" id="3.4.19.5" evidence="3"/>
<feature type="site" description="Cleavage; by autolysis" evidence="12">
    <location>
        <begin position="283"/>
        <end position="284"/>
    </location>
</feature>
<evidence type="ECO:0000256" key="5">
    <source>
        <dbReference type="ARBA" id="ARBA00022280"/>
    </source>
</evidence>
<organism evidence="14 15">
    <name type="scientific">Liparis tanakae</name>
    <name type="common">Tanaka's snailfish</name>
    <dbReference type="NCBI Taxonomy" id="230148"/>
    <lineage>
        <taxon>Eukaryota</taxon>
        <taxon>Metazoa</taxon>
        <taxon>Chordata</taxon>
        <taxon>Craniata</taxon>
        <taxon>Vertebrata</taxon>
        <taxon>Euteleostomi</taxon>
        <taxon>Actinopterygii</taxon>
        <taxon>Neopterygii</taxon>
        <taxon>Teleostei</taxon>
        <taxon>Neoteleostei</taxon>
        <taxon>Acanthomorphata</taxon>
        <taxon>Eupercaria</taxon>
        <taxon>Perciformes</taxon>
        <taxon>Cottioidei</taxon>
        <taxon>Cottales</taxon>
        <taxon>Liparidae</taxon>
        <taxon>Liparis</taxon>
    </lineage>
</organism>
<dbReference type="EC" id="3.5.1.1" evidence="4"/>
<dbReference type="OrthoDB" id="2262349at2759"/>